<reference evidence="1" key="1">
    <citation type="journal article" date="2020" name="mSystems">
        <title>Genome- and Community-Level Interaction Insights into Carbon Utilization and Element Cycling Functions of Hydrothermarchaeota in Hydrothermal Sediment.</title>
        <authorList>
            <person name="Zhou Z."/>
            <person name="Liu Y."/>
            <person name="Xu W."/>
            <person name="Pan J."/>
            <person name="Luo Z.H."/>
            <person name="Li M."/>
        </authorList>
    </citation>
    <scope>NUCLEOTIDE SEQUENCE [LARGE SCALE GENOMIC DNA]</scope>
    <source>
        <strain evidence="1">SpSt-885</strain>
    </source>
</reference>
<dbReference type="EMBL" id="DTLS01000006">
    <property type="protein sequence ID" value="HGZ59620.1"/>
    <property type="molecule type" value="Genomic_DNA"/>
</dbReference>
<name>A0A7J3SJ52_9CREN</name>
<gene>
    <name evidence="1" type="ORF">ENW83_00195</name>
</gene>
<organism evidence="1">
    <name type="scientific">Fervidicoccus fontis</name>
    <dbReference type="NCBI Taxonomy" id="683846"/>
    <lineage>
        <taxon>Archaea</taxon>
        <taxon>Thermoproteota</taxon>
        <taxon>Thermoprotei</taxon>
        <taxon>Fervidicoccales</taxon>
        <taxon>Fervidicoccaceae</taxon>
        <taxon>Fervidicoccus</taxon>
    </lineage>
</organism>
<accession>A0A7J3SJ52</accession>
<evidence type="ECO:0000313" key="1">
    <source>
        <dbReference type="EMBL" id="HGZ59620.1"/>
    </source>
</evidence>
<protein>
    <submittedName>
        <fullName evidence="1">Uncharacterized protein</fullName>
    </submittedName>
</protein>
<dbReference type="AlphaFoldDB" id="A0A7J3SJ52"/>
<proteinExistence type="predicted"/>
<sequence>MKELLKDEAEIKRRLCEGLTGPTLSLVLDRRLVDIEAVRKVILKYEVGNLIDSRLLPLKGEAEQSFVLVIRLKEKECVASCDEKCGSRDTMCFGDCFFECLSSIRDEAESKLCR</sequence>
<comment type="caution">
    <text evidence="1">The sequence shown here is derived from an EMBL/GenBank/DDBJ whole genome shotgun (WGS) entry which is preliminary data.</text>
</comment>